<proteinExistence type="predicted"/>
<dbReference type="InterPro" id="IPR003781">
    <property type="entry name" value="CoA-bd"/>
</dbReference>
<accession>A0A9P5V6T3</accession>
<dbReference type="InterPro" id="IPR036291">
    <property type="entry name" value="NAD(P)-bd_dom_sf"/>
</dbReference>
<evidence type="ECO:0000313" key="2">
    <source>
        <dbReference type="EMBL" id="KAF9140333.1"/>
    </source>
</evidence>
<feature type="domain" description="CoA-binding" evidence="1">
    <location>
        <begin position="15"/>
        <end position="111"/>
    </location>
</feature>
<evidence type="ECO:0000259" key="1">
    <source>
        <dbReference type="SMART" id="SM00881"/>
    </source>
</evidence>
<gene>
    <name evidence="2" type="ORF">BG015_001705</name>
</gene>
<reference evidence="2" key="1">
    <citation type="journal article" date="2020" name="Fungal Divers.">
        <title>Resolving the Mortierellaceae phylogeny through synthesis of multi-gene phylogenetics and phylogenomics.</title>
        <authorList>
            <person name="Vandepol N."/>
            <person name="Liber J."/>
            <person name="Desiro A."/>
            <person name="Na H."/>
            <person name="Kennedy M."/>
            <person name="Barry K."/>
            <person name="Grigoriev I.V."/>
            <person name="Miller A.N."/>
            <person name="O'Donnell K."/>
            <person name="Stajich J.E."/>
            <person name="Bonito G."/>
        </authorList>
    </citation>
    <scope>NUCLEOTIDE SEQUENCE</scope>
    <source>
        <strain evidence="2">NRRL 6426</strain>
    </source>
</reference>
<sequence length="144" mass="15542">MVSQAATALLIREFFSSAEQKFAVVGASTNRSKFGNKVLRWYQENGYPSVIAVNPKETTIESLPCVPTLSSLPGQPSDYHVSIITPPTVTHSVLEEAYKNGIRRVWLQPGVESDAALKFAKEKGIQVIAGGPCVLENGIPSAQL</sequence>
<dbReference type="SMART" id="SM00881">
    <property type="entry name" value="CoA_binding"/>
    <property type="match status" value="1"/>
</dbReference>
<dbReference type="Gene3D" id="3.40.50.720">
    <property type="entry name" value="NAD(P)-binding Rossmann-like Domain"/>
    <property type="match status" value="1"/>
</dbReference>
<dbReference type="Pfam" id="PF13380">
    <property type="entry name" value="CoA_binding_2"/>
    <property type="match status" value="1"/>
</dbReference>
<keyword evidence="3" id="KW-1185">Reference proteome</keyword>
<dbReference type="OrthoDB" id="5138418at2759"/>
<dbReference type="EMBL" id="JAAAUQ010001314">
    <property type="protein sequence ID" value="KAF9140333.1"/>
    <property type="molecule type" value="Genomic_DNA"/>
</dbReference>
<name>A0A9P5V6T3_9FUNG</name>
<comment type="caution">
    <text evidence="2">The sequence shown here is derived from an EMBL/GenBank/DDBJ whole genome shotgun (WGS) entry which is preliminary data.</text>
</comment>
<organism evidence="2 3">
    <name type="scientific">Linnemannia schmuckeri</name>
    <dbReference type="NCBI Taxonomy" id="64567"/>
    <lineage>
        <taxon>Eukaryota</taxon>
        <taxon>Fungi</taxon>
        <taxon>Fungi incertae sedis</taxon>
        <taxon>Mucoromycota</taxon>
        <taxon>Mortierellomycotina</taxon>
        <taxon>Mortierellomycetes</taxon>
        <taxon>Mortierellales</taxon>
        <taxon>Mortierellaceae</taxon>
        <taxon>Linnemannia</taxon>
    </lineage>
</organism>
<dbReference type="Proteomes" id="UP000748756">
    <property type="component" value="Unassembled WGS sequence"/>
</dbReference>
<protein>
    <recommendedName>
        <fullName evidence="1">CoA-binding domain-containing protein</fullName>
    </recommendedName>
</protein>
<dbReference type="PANTHER" id="PTHR33303">
    <property type="entry name" value="CYTOPLASMIC PROTEIN-RELATED"/>
    <property type="match status" value="1"/>
</dbReference>
<evidence type="ECO:0000313" key="3">
    <source>
        <dbReference type="Proteomes" id="UP000748756"/>
    </source>
</evidence>
<dbReference type="PANTHER" id="PTHR33303:SF2">
    <property type="entry name" value="COA-BINDING DOMAIN-CONTAINING PROTEIN"/>
    <property type="match status" value="1"/>
</dbReference>
<dbReference type="AlphaFoldDB" id="A0A9P5V6T3"/>
<dbReference type="SUPFAM" id="SSF51735">
    <property type="entry name" value="NAD(P)-binding Rossmann-fold domains"/>
    <property type="match status" value="1"/>
</dbReference>